<dbReference type="AlphaFoldDB" id="A0A0B6Z6D3"/>
<evidence type="ECO:0000313" key="1">
    <source>
        <dbReference type="EMBL" id="CEK64088.1"/>
    </source>
</evidence>
<reference evidence="1" key="1">
    <citation type="submission" date="2014-12" db="EMBL/GenBank/DDBJ databases">
        <title>Insight into the proteome of Arion vulgaris.</title>
        <authorList>
            <person name="Aradska J."/>
            <person name="Bulat T."/>
            <person name="Smidak R."/>
            <person name="Sarate P."/>
            <person name="Gangsoo J."/>
            <person name="Sialana F."/>
            <person name="Bilban M."/>
            <person name="Lubec G."/>
        </authorList>
    </citation>
    <scope>NUCLEOTIDE SEQUENCE</scope>
    <source>
        <tissue evidence="1">Skin</tissue>
    </source>
</reference>
<feature type="non-terminal residue" evidence="1">
    <location>
        <position position="1"/>
    </location>
</feature>
<accession>A0A0B6Z6D3</accession>
<protein>
    <submittedName>
        <fullName evidence="1">Uncharacterized protein</fullName>
    </submittedName>
</protein>
<proteinExistence type="predicted"/>
<organism evidence="1">
    <name type="scientific">Arion vulgaris</name>
    <dbReference type="NCBI Taxonomy" id="1028688"/>
    <lineage>
        <taxon>Eukaryota</taxon>
        <taxon>Metazoa</taxon>
        <taxon>Spiralia</taxon>
        <taxon>Lophotrochozoa</taxon>
        <taxon>Mollusca</taxon>
        <taxon>Gastropoda</taxon>
        <taxon>Heterobranchia</taxon>
        <taxon>Euthyneura</taxon>
        <taxon>Panpulmonata</taxon>
        <taxon>Eupulmonata</taxon>
        <taxon>Stylommatophora</taxon>
        <taxon>Helicina</taxon>
        <taxon>Arionoidea</taxon>
        <taxon>Arionidae</taxon>
        <taxon>Arion</taxon>
    </lineage>
</organism>
<dbReference type="EMBL" id="HACG01017223">
    <property type="protein sequence ID" value="CEK64088.1"/>
    <property type="molecule type" value="Transcribed_RNA"/>
</dbReference>
<name>A0A0B6Z6D3_9EUPU</name>
<gene>
    <name evidence="1" type="primary">ORF50574</name>
</gene>
<feature type="non-terminal residue" evidence="1">
    <location>
        <position position="72"/>
    </location>
</feature>
<sequence length="72" mass="8208">SSDLDTTQSPHPDASNDQCLEHRCNKETIIRAGDNHYDIHIFDPDSESTMTNYLSLADICYLCFDITNPRTM</sequence>